<keyword evidence="7" id="KW-1185">Reference proteome</keyword>
<organism evidence="6 7">
    <name type="scientific">Clostridium fessum</name>
    <dbReference type="NCBI Taxonomy" id="2126740"/>
    <lineage>
        <taxon>Bacteria</taxon>
        <taxon>Bacillati</taxon>
        <taxon>Bacillota</taxon>
        <taxon>Clostridia</taxon>
        <taxon>Eubacteriales</taxon>
        <taxon>Clostridiaceae</taxon>
        <taxon>Clostridium</taxon>
    </lineage>
</organism>
<dbReference type="PANTHER" id="PTHR30411">
    <property type="entry name" value="CYTOPLASMIC PROTEIN"/>
    <property type="match status" value="1"/>
</dbReference>
<gene>
    <name evidence="6" type="primary">ybaK</name>
    <name evidence="6" type="ORF">C7U56_03265</name>
</gene>
<keyword evidence="3 4" id="KW-0456">Lyase</keyword>
<accession>A0A2T3FUK8</accession>
<dbReference type="SUPFAM" id="SSF55826">
    <property type="entry name" value="YbaK/ProRS associated domain"/>
    <property type="match status" value="1"/>
</dbReference>
<evidence type="ECO:0000313" key="6">
    <source>
        <dbReference type="EMBL" id="PST38953.1"/>
    </source>
</evidence>
<dbReference type="Pfam" id="PF04073">
    <property type="entry name" value="tRNA_edit"/>
    <property type="match status" value="1"/>
</dbReference>
<dbReference type="InterPro" id="IPR004369">
    <property type="entry name" value="Prolyl-tRNA_editing_YbaK/EbsC"/>
</dbReference>
<dbReference type="Proteomes" id="UP000241048">
    <property type="component" value="Unassembled WGS sequence"/>
</dbReference>
<dbReference type="PIRSF" id="PIRSF006181">
    <property type="entry name" value="EbsC_YbaK"/>
    <property type="match status" value="1"/>
</dbReference>
<evidence type="ECO:0000256" key="3">
    <source>
        <dbReference type="ARBA" id="ARBA00023239"/>
    </source>
</evidence>
<dbReference type="GO" id="GO:0016829">
    <property type="term" value="F:lyase activity"/>
    <property type="evidence" value="ECO:0007669"/>
    <property type="project" value="UniProtKB-KW"/>
</dbReference>
<dbReference type="AlphaFoldDB" id="A0A2T3FUK8"/>
<protein>
    <recommendedName>
        <fullName evidence="4">Cys-tRNA(Pro)/Cys-tRNA(Cys) deacylase</fullName>
        <ecNumber evidence="4">4.2.-.-</ecNumber>
    </recommendedName>
</protein>
<dbReference type="NCBIfam" id="TIGR00011">
    <property type="entry name" value="YbaK_EbsC"/>
    <property type="match status" value="1"/>
</dbReference>
<name>A0A2T3FUK8_9CLOT</name>
<comment type="caution">
    <text evidence="6">The sequence shown here is derived from an EMBL/GenBank/DDBJ whole genome shotgun (WGS) entry which is preliminary data.</text>
</comment>
<keyword evidence="2 4" id="KW-0648">Protein biosynthesis</keyword>
<evidence type="ECO:0000313" key="7">
    <source>
        <dbReference type="Proteomes" id="UP000241048"/>
    </source>
</evidence>
<evidence type="ECO:0000256" key="2">
    <source>
        <dbReference type="ARBA" id="ARBA00022917"/>
    </source>
</evidence>
<proteinExistence type="inferred from homology"/>
<dbReference type="Gene3D" id="3.90.960.10">
    <property type="entry name" value="YbaK/aminoacyl-tRNA synthetase-associated domain"/>
    <property type="match status" value="1"/>
</dbReference>
<dbReference type="PANTHER" id="PTHR30411:SF0">
    <property type="entry name" value="CYS-TRNA(PRO)_CYS-TRNA(CYS) DEACYLASE YBAK"/>
    <property type="match status" value="1"/>
</dbReference>
<dbReference type="EC" id="4.2.-.-" evidence="4"/>
<evidence type="ECO:0000256" key="1">
    <source>
        <dbReference type="ARBA" id="ARBA00009798"/>
    </source>
</evidence>
<sequence>MTKTNVMRLLDAAGIDYEAGEYEVDEDDLSGSHAADMMGMDHDTMFKTLVLKGDKNGYLVCCIPVDEELDLKKVAKASKDKKVEMIHMKELLPLTGYMRGGCSPIGMKKKFPTYIEETAQIFDKISISAGQRGVQVILNPEELAKYVDAQFAALI</sequence>
<reference evidence="6 7" key="1">
    <citation type="submission" date="2018-03" db="EMBL/GenBank/DDBJ databases">
        <title>Lachnoclostridium SNUG30386 gen.nov., sp.nov., isolated from human faeces.</title>
        <authorList>
            <person name="Seo B."/>
            <person name="Jeon K."/>
            <person name="Ko G."/>
        </authorList>
    </citation>
    <scope>NUCLEOTIDE SEQUENCE [LARGE SCALE GENOMIC DNA]</scope>
    <source>
        <strain evidence="6 7">SNUG30386</strain>
    </source>
</reference>
<dbReference type="CDD" id="cd00002">
    <property type="entry name" value="YbaK_deacylase"/>
    <property type="match status" value="1"/>
</dbReference>
<dbReference type="GO" id="GO:0002161">
    <property type="term" value="F:aminoacyl-tRNA deacylase activity"/>
    <property type="evidence" value="ECO:0007669"/>
    <property type="project" value="InterPro"/>
</dbReference>
<feature type="domain" description="YbaK/aminoacyl-tRNA synthetase-associated" evidence="5">
    <location>
        <begin position="34"/>
        <end position="145"/>
    </location>
</feature>
<dbReference type="GO" id="GO:0006412">
    <property type="term" value="P:translation"/>
    <property type="evidence" value="ECO:0007669"/>
    <property type="project" value="UniProtKB-KW"/>
</dbReference>
<dbReference type="RefSeq" id="WP_107000116.1">
    <property type="nucleotide sequence ID" value="NZ_PYLO01000001.1"/>
</dbReference>
<dbReference type="EMBL" id="PYLO01000001">
    <property type="protein sequence ID" value="PST38953.1"/>
    <property type="molecule type" value="Genomic_DNA"/>
</dbReference>
<comment type="similarity">
    <text evidence="1 4">Belongs to the prolyl-tRNA editing family. YbaK/EbsC subfamily.</text>
</comment>
<evidence type="ECO:0000259" key="5">
    <source>
        <dbReference type="Pfam" id="PF04073"/>
    </source>
</evidence>
<evidence type="ECO:0000256" key="4">
    <source>
        <dbReference type="PIRNR" id="PIRNR006181"/>
    </source>
</evidence>
<dbReference type="InterPro" id="IPR036754">
    <property type="entry name" value="YbaK/aa-tRNA-synt-asso_dom_sf"/>
</dbReference>
<dbReference type="InterPro" id="IPR007214">
    <property type="entry name" value="YbaK/aa-tRNA-synth-assoc-dom"/>
</dbReference>